<evidence type="ECO:0000313" key="4">
    <source>
        <dbReference type="Proteomes" id="UP000194143"/>
    </source>
</evidence>
<feature type="domain" description="Replication initiation protein-like C-terminal" evidence="1">
    <location>
        <begin position="113"/>
        <end position="310"/>
    </location>
</feature>
<accession>A0A1W6WZ91</accession>
<reference evidence="3 4" key="1">
    <citation type="submission" date="2017-04" db="EMBL/GenBank/DDBJ databases">
        <title>Complete Genome Sequence of Bacillus thuringiensis type Strain ATCC 10792.</title>
        <authorList>
            <person name="Oh D.-H."/>
            <person name="Park B.-J."/>
            <person name="Shuai W."/>
            <person name="Chelliah R."/>
        </authorList>
    </citation>
    <scope>NUCLEOTIDE SEQUENCE [LARGE SCALE GENOMIC DNA]</scope>
    <source>
        <strain evidence="3 4">ATCC 10792</strain>
        <plasmid evidence="3 4">poh5</plasmid>
    </source>
</reference>
<dbReference type="Pfam" id="PF02486">
    <property type="entry name" value="Rep_trans"/>
    <property type="match status" value="1"/>
</dbReference>
<evidence type="ECO:0000259" key="2">
    <source>
        <dbReference type="Pfam" id="PF18106"/>
    </source>
</evidence>
<protein>
    <recommendedName>
        <fullName evidence="5">Replication initiation factor</fullName>
    </recommendedName>
</protein>
<dbReference type="Pfam" id="PF18106">
    <property type="entry name" value="Rol_Rep_N"/>
    <property type="match status" value="1"/>
</dbReference>
<organism evidence="3 4">
    <name type="scientific">Bacillus thuringiensis</name>
    <dbReference type="NCBI Taxonomy" id="1428"/>
    <lineage>
        <taxon>Bacteria</taxon>
        <taxon>Bacillati</taxon>
        <taxon>Bacillota</taxon>
        <taxon>Bacilli</taxon>
        <taxon>Bacillales</taxon>
        <taxon>Bacillaceae</taxon>
        <taxon>Bacillus</taxon>
        <taxon>Bacillus cereus group</taxon>
    </lineage>
</organism>
<dbReference type="RefSeq" id="WP_000410863.1">
    <property type="nucleotide sequence ID" value="NZ_CP021066.1"/>
</dbReference>
<sequence length="356" mass="42020">MEKHIEKLSLSVCVDWLEFTFVYGEEFESICSFLGLDPTVFSKEIDGFHKSYGYLSRYSFEEIHILMHGADNRSRIIMSGSGCRWFETLSSVGWYGLFDRIAFADEHGFSWIKVDRLDIAIDDFVGYFSVKKLKSKIKRRECLSRWKTSFVVETFDLEQGRLQGSTIYFGSASSKLRWVVYDKLEEQKKKNKDSDSIQGLEFWTRHELRLKKERADRAVKQLVVNDFSIEEMYFGIINNYISFRVVDKEDSNRNRWNIAPFWRQYIGQASKLRLAEALPVANVERTFKWLSHSVSKKLYLLSEIFSQDDDTKKEFASYLENKGKQKITKGDLDLIENFPIRDFKEFLKIYNEKCLK</sequence>
<dbReference type="InterPro" id="IPR003491">
    <property type="entry name" value="REP-like_C"/>
</dbReference>
<geneLocation type="plasmid" evidence="3 4">
    <name>poh5</name>
</geneLocation>
<evidence type="ECO:0000313" key="3">
    <source>
        <dbReference type="EMBL" id="ARP61877.1"/>
    </source>
</evidence>
<dbReference type="Proteomes" id="UP000194143">
    <property type="component" value="Plasmid poh5"/>
</dbReference>
<gene>
    <name evidence="3" type="ORF">CAB88_33325</name>
</gene>
<dbReference type="InterPro" id="IPR040819">
    <property type="entry name" value="Rol_Rep_N"/>
</dbReference>
<dbReference type="EMBL" id="CP021066">
    <property type="protein sequence ID" value="ARP61877.1"/>
    <property type="molecule type" value="Genomic_DNA"/>
</dbReference>
<proteinExistence type="predicted"/>
<evidence type="ECO:0000259" key="1">
    <source>
        <dbReference type="Pfam" id="PF02486"/>
    </source>
</evidence>
<evidence type="ECO:0008006" key="5">
    <source>
        <dbReference type="Google" id="ProtNLM"/>
    </source>
</evidence>
<keyword evidence="3" id="KW-0614">Plasmid</keyword>
<dbReference type="AlphaFoldDB" id="A0A1W6WZ91"/>
<dbReference type="GeneID" id="67470657"/>
<feature type="domain" description="Rolling Circle replication initiation protein N-terminal" evidence="2">
    <location>
        <begin position="12"/>
        <end position="98"/>
    </location>
</feature>
<keyword evidence="4" id="KW-1185">Reference proteome</keyword>
<name>A0A1W6WZ91_BACTU</name>